<keyword evidence="4" id="KW-0804">Transcription</keyword>
<comment type="caution">
    <text evidence="6">The sequence shown here is derived from an EMBL/GenBank/DDBJ whole genome shotgun (WGS) entry which is preliminary data.</text>
</comment>
<proteinExistence type="inferred from homology"/>
<evidence type="ECO:0000256" key="2">
    <source>
        <dbReference type="ARBA" id="ARBA00023015"/>
    </source>
</evidence>
<organism evidence="6 7">
    <name type="scientific">Gilliamella apicola</name>
    <dbReference type="NCBI Taxonomy" id="1196095"/>
    <lineage>
        <taxon>Bacteria</taxon>
        <taxon>Pseudomonadati</taxon>
        <taxon>Pseudomonadota</taxon>
        <taxon>Gammaproteobacteria</taxon>
        <taxon>Orbales</taxon>
        <taxon>Orbaceae</taxon>
        <taxon>Gilliamella</taxon>
    </lineage>
</organism>
<evidence type="ECO:0000313" key="7">
    <source>
        <dbReference type="Proteomes" id="UP000319483"/>
    </source>
</evidence>
<evidence type="ECO:0000256" key="1">
    <source>
        <dbReference type="ARBA" id="ARBA00006157"/>
    </source>
</evidence>
<dbReference type="AlphaFoldDB" id="A0A556SYP7"/>
<dbReference type="RefSeq" id="WP_086326076.1">
    <property type="nucleotide sequence ID" value="NZ_CAMLAP010000003.1"/>
</dbReference>
<dbReference type="EMBL" id="VMHM01000001">
    <property type="protein sequence ID" value="TSK06291.1"/>
    <property type="molecule type" value="Genomic_DNA"/>
</dbReference>
<feature type="domain" description="Ner winged helix-turn-helix DNA-binding" evidence="5">
    <location>
        <begin position="7"/>
        <end position="72"/>
    </location>
</feature>
<dbReference type="SUPFAM" id="SSF47413">
    <property type="entry name" value="lambda repressor-like DNA-binding domains"/>
    <property type="match status" value="1"/>
</dbReference>
<accession>A0A556SYP7</accession>
<dbReference type="Pfam" id="PF13693">
    <property type="entry name" value="HTH_35"/>
    <property type="match status" value="1"/>
</dbReference>
<comment type="similarity">
    <text evidence="1">Belongs to the ner transcriptional regulatory family.</text>
</comment>
<gene>
    <name evidence="6" type="ORF">FPQ15_00190</name>
</gene>
<dbReference type="InterPro" id="IPR038722">
    <property type="entry name" value="Ner_HTH_dom"/>
</dbReference>
<protein>
    <submittedName>
        <fullName evidence="6">DNA-binding protein</fullName>
    </submittedName>
</protein>
<dbReference type="Proteomes" id="UP000319483">
    <property type="component" value="Unassembled WGS sequence"/>
</dbReference>
<keyword evidence="3 6" id="KW-0238">DNA-binding</keyword>
<name>A0A556SYP7_9GAMM</name>
<dbReference type="GO" id="GO:0003677">
    <property type="term" value="F:DNA binding"/>
    <property type="evidence" value="ECO:0007669"/>
    <property type="project" value="UniProtKB-KW"/>
</dbReference>
<reference evidence="6 7" key="1">
    <citation type="submission" date="2019-07" db="EMBL/GenBank/DDBJ databases">
        <title>Gilliamella genomes.</title>
        <authorList>
            <person name="Zheng H."/>
        </authorList>
    </citation>
    <scope>NUCLEOTIDE SEQUENCE [LARGE SCALE GENOMIC DNA]</scope>
    <source>
        <strain evidence="6 7">W8127</strain>
    </source>
</reference>
<sequence length="74" mass="8579">MSEQDQDWSPSRVVGEIKIRGGNLRALSRSSGLQADTLRNALYRHCPKYERIIAEYLQVSVETIWPSRYNIQVK</sequence>
<dbReference type="InterPro" id="IPR010982">
    <property type="entry name" value="Lambda_DNA-bd_dom_sf"/>
</dbReference>
<evidence type="ECO:0000259" key="5">
    <source>
        <dbReference type="Pfam" id="PF13693"/>
    </source>
</evidence>
<evidence type="ECO:0000256" key="4">
    <source>
        <dbReference type="ARBA" id="ARBA00023163"/>
    </source>
</evidence>
<keyword evidence="2" id="KW-0805">Transcription regulation</keyword>
<evidence type="ECO:0000256" key="3">
    <source>
        <dbReference type="ARBA" id="ARBA00023125"/>
    </source>
</evidence>
<evidence type="ECO:0000313" key="6">
    <source>
        <dbReference type="EMBL" id="TSK06291.1"/>
    </source>
</evidence>
<dbReference type="Gene3D" id="1.10.260.40">
    <property type="entry name" value="lambda repressor-like DNA-binding domains"/>
    <property type="match status" value="1"/>
</dbReference>